<comment type="caution">
    <text evidence="1">The sequence shown here is derived from an EMBL/GenBank/DDBJ whole genome shotgun (WGS) entry which is preliminary data.</text>
</comment>
<name>A0A9D3UK99_9ROSI</name>
<accession>A0A9D3UK99</accession>
<organism evidence="1 2">
    <name type="scientific">Gossypium stocksii</name>
    <dbReference type="NCBI Taxonomy" id="47602"/>
    <lineage>
        <taxon>Eukaryota</taxon>
        <taxon>Viridiplantae</taxon>
        <taxon>Streptophyta</taxon>
        <taxon>Embryophyta</taxon>
        <taxon>Tracheophyta</taxon>
        <taxon>Spermatophyta</taxon>
        <taxon>Magnoliopsida</taxon>
        <taxon>eudicotyledons</taxon>
        <taxon>Gunneridae</taxon>
        <taxon>Pentapetalae</taxon>
        <taxon>rosids</taxon>
        <taxon>malvids</taxon>
        <taxon>Malvales</taxon>
        <taxon>Malvaceae</taxon>
        <taxon>Malvoideae</taxon>
        <taxon>Gossypium</taxon>
    </lineage>
</organism>
<proteinExistence type="predicted"/>
<evidence type="ECO:0000313" key="1">
    <source>
        <dbReference type="EMBL" id="KAH1046900.1"/>
    </source>
</evidence>
<sequence>MDWRVSIQESKVNTVSPATGNDNTKVGTEALARIVREVLEKVFEASLERNRELVQSRCVDYRKKRDRSPSRLEPRSAKCVKLQLSVSKCSVEGSSSGVDVLVCEHCKKCHLGDYWKKSKACLRNIALGRVLDDIELGLVVGYCNFVCY</sequence>
<gene>
    <name evidence="1" type="ORF">J1N35_037684</name>
</gene>
<keyword evidence="2" id="KW-1185">Reference proteome</keyword>
<reference evidence="1 2" key="1">
    <citation type="journal article" date="2021" name="Plant Biotechnol. J.">
        <title>Multi-omics assisted identification of the key and species-specific regulatory components of drought-tolerant mechanisms in Gossypium stocksii.</title>
        <authorList>
            <person name="Yu D."/>
            <person name="Ke L."/>
            <person name="Zhang D."/>
            <person name="Wu Y."/>
            <person name="Sun Y."/>
            <person name="Mei J."/>
            <person name="Sun J."/>
            <person name="Sun Y."/>
        </authorList>
    </citation>
    <scope>NUCLEOTIDE SEQUENCE [LARGE SCALE GENOMIC DNA]</scope>
    <source>
        <strain evidence="2">cv. E1</strain>
        <tissue evidence="1">Leaf</tissue>
    </source>
</reference>
<dbReference type="EMBL" id="JAIQCV010000011">
    <property type="protein sequence ID" value="KAH1046900.1"/>
    <property type="molecule type" value="Genomic_DNA"/>
</dbReference>
<dbReference type="Proteomes" id="UP000828251">
    <property type="component" value="Unassembled WGS sequence"/>
</dbReference>
<dbReference type="AlphaFoldDB" id="A0A9D3UK99"/>
<evidence type="ECO:0000313" key="2">
    <source>
        <dbReference type="Proteomes" id="UP000828251"/>
    </source>
</evidence>
<protein>
    <submittedName>
        <fullName evidence="1">Uncharacterized protein</fullName>
    </submittedName>
</protein>